<protein>
    <submittedName>
        <fullName evidence="1">Uncharacterized protein</fullName>
    </submittedName>
</protein>
<accession>A0A0E9S0M1</accession>
<dbReference type="AlphaFoldDB" id="A0A0E9S0M1"/>
<dbReference type="EMBL" id="GBXM01074362">
    <property type="protein sequence ID" value="JAH34215.1"/>
    <property type="molecule type" value="Transcribed_RNA"/>
</dbReference>
<evidence type="ECO:0000313" key="1">
    <source>
        <dbReference type="EMBL" id="JAH34215.1"/>
    </source>
</evidence>
<reference evidence="1" key="1">
    <citation type="submission" date="2014-11" db="EMBL/GenBank/DDBJ databases">
        <authorList>
            <person name="Amaro Gonzalez C."/>
        </authorList>
    </citation>
    <scope>NUCLEOTIDE SEQUENCE</scope>
</reference>
<proteinExistence type="predicted"/>
<organism evidence="1">
    <name type="scientific">Anguilla anguilla</name>
    <name type="common">European freshwater eel</name>
    <name type="synonym">Muraena anguilla</name>
    <dbReference type="NCBI Taxonomy" id="7936"/>
    <lineage>
        <taxon>Eukaryota</taxon>
        <taxon>Metazoa</taxon>
        <taxon>Chordata</taxon>
        <taxon>Craniata</taxon>
        <taxon>Vertebrata</taxon>
        <taxon>Euteleostomi</taxon>
        <taxon>Actinopterygii</taxon>
        <taxon>Neopterygii</taxon>
        <taxon>Teleostei</taxon>
        <taxon>Anguilliformes</taxon>
        <taxon>Anguillidae</taxon>
        <taxon>Anguilla</taxon>
    </lineage>
</organism>
<sequence>MYSRSYDKHMWLKLKLGWGVRRGQTVIMGNL</sequence>
<reference evidence="1" key="2">
    <citation type="journal article" date="2015" name="Fish Shellfish Immunol.">
        <title>Early steps in the European eel (Anguilla anguilla)-Vibrio vulnificus interaction in the gills: Role of the RtxA13 toxin.</title>
        <authorList>
            <person name="Callol A."/>
            <person name="Pajuelo D."/>
            <person name="Ebbesson L."/>
            <person name="Teles M."/>
            <person name="MacKenzie S."/>
            <person name="Amaro C."/>
        </authorList>
    </citation>
    <scope>NUCLEOTIDE SEQUENCE</scope>
</reference>
<name>A0A0E9S0M1_ANGAN</name>